<comment type="caution">
    <text evidence="3">The sequence shown here is derived from an EMBL/GenBank/DDBJ whole genome shotgun (WGS) entry which is preliminary data.</text>
</comment>
<dbReference type="SUPFAM" id="SSF48317">
    <property type="entry name" value="Acid phosphatase/Vanadium-dependent haloperoxidase"/>
    <property type="match status" value="1"/>
</dbReference>
<dbReference type="RefSeq" id="WP_257718416.1">
    <property type="nucleotide sequence ID" value="NZ_JANJOU010000024.1"/>
</dbReference>
<feature type="transmembrane region" description="Helical" evidence="1">
    <location>
        <begin position="110"/>
        <end position="131"/>
    </location>
</feature>
<dbReference type="InterPro" id="IPR036938">
    <property type="entry name" value="PAP2/HPO_sf"/>
</dbReference>
<keyword evidence="1" id="KW-0812">Transmembrane</keyword>
<proteinExistence type="predicted"/>
<dbReference type="Pfam" id="PF01569">
    <property type="entry name" value="PAP2"/>
    <property type="match status" value="1"/>
</dbReference>
<evidence type="ECO:0000313" key="4">
    <source>
        <dbReference type="Proteomes" id="UP001524642"/>
    </source>
</evidence>
<dbReference type="PANTHER" id="PTHR14969">
    <property type="entry name" value="SPHINGOSINE-1-PHOSPHATE PHOSPHOHYDROLASE"/>
    <property type="match status" value="1"/>
</dbReference>
<feature type="domain" description="Phosphatidic acid phosphatase type 2/haloperoxidase" evidence="2">
    <location>
        <begin position="110"/>
        <end position="223"/>
    </location>
</feature>
<feature type="transmembrane region" description="Helical" evidence="1">
    <location>
        <begin position="181"/>
        <end position="202"/>
    </location>
</feature>
<accession>A0ABT1X9H3</accession>
<feature type="transmembrane region" description="Helical" evidence="1">
    <location>
        <begin position="81"/>
        <end position="103"/>
    </location>
</feature>
<gene>
    <name evidence="3" type="ORF">NRP21_22130</name>
</gene>
<reference evidence="3 4" key="1">
    <citation type="submission" date="2022-06" db="EMBL/GenBank/DDBJ databases">
        <title>Roseomonas CN29.</title>
        <authorList>
            <person name="Cheng Y."/>
            <person name="He X."/>
        </authorList>
    </citation>
    <scope>NUCLEOTIDE SEQUENCE [LARGE SCALE GENOMIC DNA]</scope>
    <source>
        <strain evidence="3 4">CN29</strain>
    </source>
</reference>
<keyword evidence="1" id="KW-1133">Transmembrane helix</keyword>
<feature type="transmembrane region" description="Helical" evidence="1">
    <location>
        <begin position="208"/>
        <end position="229"/>
    </location>
</feature>
<keyword evidence="4" id="KW-1185">Reference proteome</keyword>
<organism evidence="3 4">
    <name type="scientific">Roseomonas populi</name>
    <dbReference type="NCBI Taxonomy" id="3121582"/>
    <lineage>
        <taxon>Bacteria</taxon>
        <taxon>Pseudomonadati</taxon>
        <taxon>Pseudomonadota</taxon>
        <taxon>Alphaproteobacteria</taxon>
        <taxon>Acetobacterales</taxon>
        <taxon>Roseomonadaceae</taxon>
        <taxon>Roseomonas</taxon>
    </lineage>
</organism>
<dbReference type="Proteomes" id="UP001524642">
    <property type="component" value="Unassembled WGS sequence"/>
</dbReference>
<evidence type="ECO:0000313" key="3">
    <source>
        <dbReference type="EMBL" id="MCR0984761.1"/>
    </source>
</evidence>
<dbReference type="EMBL" id="JANJOU010000024">
    <property type="protein sequence ID" value="MCR0984761.1"/>
    <property type="molecule type" value="Genomic_DNA"/>
</dbReference>
<feature type="transmembrane region" description="Helical" evidence="1">
    <location>
        <begin position="21"/>
        <end position="41"/>
    </location>
</feature>
<protein>
    <submittedName>
        <fullName evidence="3">Phosphatase PAP2 family protein</fullName>
    </submittedName>
</protein>
<dbReference type="SMART" id="SM00014">
    <property type="entry name" value="acidPPc"/>
    <property type="match status" value="1"/>
</dbReference>
<sequence length="255" mass="27651">MTGRKAWLWTLPERVTRMERWTLVAIALTAISLFAFVNLAAEVTEGDTNAFDRAVLLALRNPADLSDPIGPRWLEEIMRDLTALGGNVVLAILSLSITGFLVLTGKRRAAAMIAASLITGTLLAHALKWGFDRPRPDLVPHGTAVYTQSFPSAHAMLSAIVYLTLGALLARVQAAWRTKIYLLAVATLLTVTVGLSRVYLGVHWPTDVLAGWAVGAAWALLCWLVLLSIQRARRRARRPPAPPSVTGPGKAAPEH</sequence>
<keyword evidence="1" id="KW-0472">Membrane</keyword>
<evidence type="ECO:0000259" key="2">
    <source>
        <dbReference type="SMART" id="SM00014"/>
    </source>
</evidence>
<feature type="transmembrane region" description="Helical" evidence="1">
    <location>
        <begin position="151"/>
        <end position="169"/>
    </location>
</feature>
<name>A0ABT1X9H3_9PROT</name>
<dbReference type="CDD" id="cd03392">
    <property type="entry name" value="PAP2_like_2"/>
    <property type="match status" value="1"/>
</dbReference>
<dbReference type="Gene3D" id="1.20.144.10">
    <property type="entry name" value="Phosphatidic acid phosphatase type 2/haloperoxidase"/>
    <property type="match status" value="2"/>
</dbReference>
<evidence type="ECO:0000256" key="1">
    <source>
        <dbReference type="SAM" id="Phobius"/>
    </source>
</evidence>
<dbReference type="PANTHER" id="PTHR14969:SF13">
    <property type="entry name" value="AT30094P"/>
    <property type="match status" value="1"/>
</dbReference>
<dbReference type="InterPro" id="IPR000326">
    <property type="entry name" value="PAP2/HPO"/>
</dbReference>